<dbReference type="Proteomes" id="UP001291623">
    <property type="component" value="Unassembled WGS sequence"/>
</dbReference>
<evidence type="ECO:0000313" key="2">
    <source>
        <dbReference type="Proteomes" id="UP001291623"/>
    </source>
</evidence>
<sequence>MSFCKPSATPVDTKSKLSVISSKPFADPTLYRSLAGALQYLTFTRLDITYVVQQVSLFMHNPMEPHFTALKHIIRYVKGTLDYGLHIYPSATTRLLSYTNADWAGCPDTRRSTSRYCVFLEDNLISWSAKRQATLSHSSAKAEYRGVASVVAEICWLRNLLLELQCPLRKASLDYYDNISAIYLSHNLVQHQRTKHIEMDIHFVRIKVSLGHVKVLHVPSLYQYANIFTKGLPRQLFLEFRSSHSVRPPPAPTEGVY</sequence>
<dbReference type="InterPro" id="IPR043502">
    <property type="entry name" value="DNA/RNA_pol_sf"/>
</dbReference>
<dbReference type="AlphaFoldDB" id="A0AAE1RPT7"/>
<name>A0AAE1RPT7_9SOLA</name>
<dbReference type="PANTHER" id="PTHR11439:SF524">
    <property type="entry name" value="RNA-DIRECTED DNA POLYMERASE, PROTEIN KINASE RLK-PELLE-DLSV FAMILY"/>
    <property type="match status" value="1"/>
</dbReference>
<evidence type="ECO:0008006" key="3">
    <source>
        <dbReference type="Google" id="ProtNLM"/>
    </source>
</evidence>
<keyword evidence="2" id="KW-1185">Reference proteome</keyword>
<evidence type="ECO:0000313" key="1">
    <source>
        <dbReference type="EMBL" id="KAK4354767.1"/>
    </source>
</evidence>
<dbReference type="EMBL" id="JAVYJV010000014">
    <property type="protein sequence ID" value="KAK4354767.1"/>
    <property type="molecule type" value="Genomic_DNA"/>
</dbReference>
<comment type="caution">
    <text evidence="1">The sequence shown here is derived from an EMBL/GenBank/DDBJ whole genome shotgun (WGS) entry which is preliminary data.</text>
</comment>
<gene>
    <name evidence="1" type="ORF">RND71_026961</name>
</gene>
<protein>
    <recommendedName>
        <fullName evidence="3">Mitochondrial protein</fullName>
    </recommendedName>
</protein>
<dbReference type="SUPFAM" id="SSF56672">
    <property type="entry name" value="DNA/RNA polymerases"/>
    <property type="match status" value="1"/>
</dbReference>
<reference evidence="1" key="1">
    <citation type="submission" date="2023-12" db="EMBL/GenBank/DDBJ databases">
        <title>Genome assembly of Anisodus tanguticus.</title>
        <authorList>
            <person name="Wang Y.-J."/>
        </authorList>
    </citation>
    <scope>NUCLEOTIDE SEQUENCE</scope>
    <source>
        <strain evidence="1">KB-2021</strain>
        <tissue evidence="1">Leaf</tissue>
    </source>
</reference>
<proteinExistence type="predicted"/>
<organism evidence="1 2">
    <name type="scientific">Anisodus tanguticus</name>
    <dbReference type="NCBI Taxonomy" id="243964"/>
    <lineage>
        <taxon>Eukaryota</taxon>
        <taxon>Viridiplantae</taxon>
        <taxon>Streptophyta</taxon>
        <taxon>Embryophyta</taxon>
        <taxon>Tracheophyta</taxon>
        <taxon>Spermatophyta</taxon>
        <taxon>Magnoliopsida</taxon>
        <taxon>eudicotyledons</taxon>
        <taxon>Gunneridae</taxon>
        <taxon>Pentapetalae</taxon>
        <taxon>asterids</taxon>
        <taxon>lamiids</taxon>
        <taxon>Solanales</taxon>
        <taxon>Solanaceae</taxon>
        <taxon>Solanoideae</taxon>
        <taxon>Hyoscyameae</taxon>
        <taxon>Anisodus</taxon>
    </lineage>
</organism>
<dbReference type="CDD" id="cd09272">
    <property type="entry name" value="RNase_HI_RT_Ty1"/>
    <property type="match status" value="1"/>
</dbReference>
<accession>A0AAE1RPT7</accession>
<dbReference type="PANTHER" id="PTHR11439">
    <property type="entry name" value="GAG-POL-RELATED RETROTRANSPOSON"/>
    <property type="match status" value="1"/>
</dbReference>